<dbReference type="Pfam" id="PF07238">
    <property type="entry name" value="PilZ"/>
    <property type="match status" value="1"/>
</dbReference>
<dbReference type="InterPro" id="IPR009875">
    <property type="entry name" value="PilZ_domain"/>
</dbReference>
<gene>
    <name evidence="2" type="ORF">LZ536_03485</name>
</gene>
<name>A0ABT0RK06_9SPHN</name>
<dbReference type="Proteomes" id="UP001165363">
    <property type="component" value="Unassembled WGS sequence"/>
</dbReference>
<evidence type="ECO:0000259" key="1">
    <source>
        <dbReference type="Pfam" id="PF07238"/>
    </source>
</evidence>
<protein>
    <submittedName>
        <fullName evidence="2">PilZ domain-containing protein</fullName>
    </submittedName>
</protein>
<comment type="caution">
    <text evidence="2">The sequence shown here is derived from an EMBL/GenBank/DDBJ whole genome shotgun (WGS) entry which is preliminary data.</text>
</comment>
<dbReference type="SUPFAM" id="SSF141371">
    <property type="entry name" value="PilZ domain-like"/>
    <property type="match status" value="1"/>
</dbReference>
<proteinExistence type="predicted"/>
<organism evidence="2 3">
    <name type="scientific">Sphingomonas alba</name>
    <dbReference type="NCBI Taxonomy" id="2908208"/>
    <lineage>
        <taxon>Bacteria</taxon>
        <taxon>Pseudomonadati</taxon>
        <taxon>Pseudomonadota</taxon>
        <taxon>Alphaproteobacteria</taxon>
        <taxon>Sphingomonadales</taxon>
        <taxon>Sphingomonadaceae</taxon>
        <taxon>Sphingomonas</taxon>
    </lineage>
</organism>
<feature type="domain" description="PilZ" evidence="1">
    <location>
        <begin position="12"/>
        <end position="93"/>
    </location>
</feature>
<keyword evidence="3" id="KW-1185">Reference proteome</keyword>
<reference evidence="2" key="1">
    <citation type="submission" date="2022-05" db="EMBL/GenBank/DDBJ databases">
        <authorList>
            <person name="Jo J.-H."/>
            <person name="Im W.-T."/>
        </authorList>
    </citation>
    <scope>NUCLEOTIDE SEQUENCE</scope>
    <source>
        <strain evidence="2">SE158</strain>
    </source>
</reference>
<evidence type="ECO:0000313" key="3">
    <source>
        <dbReference type="Proteomes" id="UP001165363"/>
    </source>
</evidence>
<dbReference type="EMBL" id="JAMGBD010000001">
    <property type="protein sequence ID" value="MCL6682966.1"/>
    <property type="molecule type" value="Genomic_DNA"/>
</dbReference>
<accession>A0ABT0RK06</accession>
<sequence>MNASMDESTNTQNRRSRRSNVLMAAAIETENGLANVMLRNLSADGALIEGDGIPYQGAPVVFRKKDLVISGHIAWVNERRAGIAFDAKLEPETVMRHIPAPRHRIEQQFKRPGLTSQHLTAEERRWCETFIWDGPLPSYQS</sequence>
<dbReference type="RefSeq" id="WP_249846902.1">
    <property type="nucleotide sequence ID" value="NZ_JAMGBD010000001.1"/>
</dbReference>
<evidence type="ECO:0000313" key="2">
    <source>
        <dbReference type="EMBL" id="MCL6682966.1"/>
    </source>
</evidence>